<feature type="transmembrane region" description="Helical" evidence="6">
    <location>
        <begin position="133"/>
        <end position="153"/>
    </location>
</feature>
<dbReference type="RefSeq" id="WP_048638600.1">
    <property type="nucleotide sequence ID" value="NZ_CGIG01000001.1"/>
</dbReference>
<comment type="subcellular location">
    <subcellularLocation>
        <location evidence="1">Cell membrane</location>
        <topology evidence="1">Multi-pass membrane protein</topology>
    </subcellularLocation>
</comment>
<keyword evidence="3 6" id="KW-0812">Transmembrane</keyword>
<evidence type="ECO:0000256" key="3">
    <source>
        <dbReference type="ARBA" id="ARBA00022692"/>
    </source>
</evidence>
<feature type="transmembrane region" description="Helical" evidence="6">
    <location>
        <begin position="42"/>
        <end position="66"/>
    </location>
</feature>
<accession>A0A0G4K026</accession>
<evidence type="ECO:0000259" key="7">
    <source>
        <dbReference type="Pfam" id="PF09335"/>
    </source>
</evidence>
<keyword evidence="2" id="KW-1003">Cell membrane</keyword>
<reference evidence="9" key="1">
    <citation type="submission" date="2015-01" db="EMBL/GenBank/DDBJ databases">
        <authorList>
            <person name="Paterson Steve"/>
        </authorList>
    </citation>
    <scope>NUCLEOTIDE SEQUENCE [LARGE SCALE GENOMIC DNA]</scope>
    <source>
        <strain evidence="9">OBR1</strain>
    </source>
</reference>
<feature type="domain" description="VTT" evidence="7">
    <location>
        <begin position="30"/>
        <end position="153"/>
    </location>
</feature>
<dbReference type="GO" id="GO:0005886">
    <property type="term" value="C:plasma membrane"/>
    <property type="evidence" value="ECO:0007669"/>
    <property type="project" value="UniProtKB-SubCell"/>
</dbReference>
<feature type="transmembrane region" description="Helical" evidence="6">
    <location>
        <begin position="16"/>
        <end position="36"/>
    </location>
</feature>
<dbReference type="AlphaFoldDB" id="A0A0G4K026"/>
<feature type="transmembrane region" description="Helical" evidence="6">
    <location>
        <begin position="165"/>
        <end position="185"/>
    </location>
</feature>
<proteinExistence type="predicted"/>
<gene>
    <name evidence="8" type="ORF">BN1221_03799c</name>
</gene>
<dbReference type="Pfam" id="PF09335">
    <property type="entry name" value="VTT_dom"/>
    <property type="match status" value="1"/>
</dbReference>
<dbReference type="InterPro" id="IPR032816">
    <property type="entry name" value="VTT_dom"/>
</dbReference>
<evidence type="ECO:0000256" key="1">
    <source>
        <dbReference type="ARBA" id="ARBA00004651"/>
    </source>
</evidence>
<dbReference type="PANTHER" id="PTHR42709">
    <property type="entry name" value="ALKALINE PHOSPHATASE LIKE PROTEIN"/>
    <property type="match status" value="1"/>
</dbReference>
<keyword evidence="9" id="KW-1185">Reference proteome</keyword>
<dbReference type="InterPro" id="IPR051311">
    <property type="entry name" value="DedA_domain"/>
</dbReference>
<sequence>MFDLQTIETLIRAHGLMLLTPLAVIEGPIVTVIAAYMARLDYFSLSAVCVIVILGDLVGDTGFYALGRWVINPEGQPPKWLARLGLSRARLEKMVSSFDNRGGRILVFGKMTHSAGAVVLAAAGMARMNFASFLFYNTLATIPKSLFFIAVGWTFGHAIEQVDHWIVYVSLALLILVVVIGVMWLRPEK</sequence>
<evidence type="ECO:0000313" key="9">
    <source>
        <dbReference type="Proteomes" id="UP000044377"/>
    </source>
</evidence>
<dbReference type="PANTHER" id="PTHR42709:SF6">
    <property type="entry name" value="UNDECAPRENYL PHOSPHATE TRANSPORTER A"/>
    <property type="match status" value="1"/>
</dbReference>
<dbReference type="EMBL" id="CGIG01000001">
    <property type="protein sequence ID" value="CPR19512.1"/>
    <property type="molecule type" value="Genomic_DNA"/>
</dbReference>
<organism evidence="8 9">
    <name type="scientific">Brenneria goodwinii</name>
    <dbReference type="NCBI Taxonomy" id="1109412"/>
    <lineage>
        <taxon>Bacteria</taxon>
        <taxon>Pseudomonadati</taxon>
        <taxon>Pseudomonadota</taxon>
        <taxon>Gammaproteobacteria</taxon>
        <taxon>Enterobacterales</taxon>
        <taxon>Pectobacteriaceae</taxon>
        <taxon>Brenneria</taxon>
    </lineage>
</organism>
<keyword evidence="4 6" id="KW-1133">Transmembrane helix</keyword>
<evidence type="ECO:0000256" key="6">
    <source>
        <dbReference type="SAM" id="Phobius"/>
    </source>
</evidence>
<evidence type="ECO:0000313" key="8">
    <source>
        <dbReference type="EMBL" id="CPR19512.1"/>
    </source>
</evidence>
<evidence type="ECO:0000256" key="2">
    <source>
        <dbReference type="ARBA" id="ARBA00022475"/>
    </source>
</evidence>
<evidence type="ECO:0000256" key="5">
    <source>
        <dbReference type="ARBA" id="ARBA00023136"/>
    </source>
</evidence>
<protein>
    <recommendedName>
        <fullName evidence="7">VTT domain-containing protein</fullName>
    </recommendedName>
</protein>
<keyword evidence="5 6" id="KW-0472">Membrane</keyword>
<dbReference type="Proteomes" id="UP000044377">
    <property type="component" value="Unassembled WGS sequence"/>
</dbReference>
<dbReference type="OrthoDB" id="9780918at2"/>
<name>A0A0G4K026_9GAMM</name>
<evidence type="ECO:0000256" key="4">
    <source>
        <dbReference type="ARBA" id="ARBA00022989"/>
    </source>
</evidence>
<dbReference type="STRING" id="1109412.BN1221_03799c"/>